<comment type="caution">
    <text evidence="1">The sequence shown here is derived from an EMBL/GenBank/DDBJ whole genome shotgun (WGS) entry which is preliminary data.</text>
</comment>
<protein>
    <recommendedName>
        <fullName evidence="3">YgiT-type zinc finger domain-containing protein</fullName>
    </recommendedName>
</protein>
<keyword evidence="2" id="KW-1185">Reference proteome</keyword>
<reference evidence="2" key="1">
    <citation type="journal article" date="2019" name="Int. J. Syst. Evol. Microbiol.">
        <title>The Global Catalogue of Microorganisms (GCM) 10K type strain sequencing project: providing services to taxonomists for standard genome sequencing and annotation.</title>
        <authorList>
            <consortium name="The Broad Institute Genomics Platform"/>
            <consortium name="The Broad Institute Genome Sequencing Center for Infectious Disease"/>
            <person name="Wu L."/>
            <person name="Ma J."/>
        </authorList>
    </citation>
    <scope>NUCLEOTIDE SEQUENCE [LARGE SCALE GENOMIC DNA]</scope>
    <source>
        <strain evidence="2">CGMCC 1.16306</strain>
    </source>
</reference>
<accession>A0ABV9GID8</accession>
<name>A0ABV9GID8_9BACL</name>
<evidence type="ECO:0000313" key="1">
    <source>
        <dbReference type="EMBL" id="MFC4618067.1"/>
    </source>
</evidence>
<proteinExistence type="predicted"/>
<organism evidence="1 2">
    <name type="scientific">Camelliibacillus cellulosilyticus</name>
    <dbReference type="NCBI Taxonomy" id="2174486"/>
    <lineage>
        <taxon>Bacteria</taxon>
        <taxon>Bacillati</taxon>
        <taxon>Bacillota</taxon>
        <taxon>Bacilli</taxon>
        <taxon>Bacillales</taxon>
        <taxon>Sporolactobacillaceae</taxon>
        <taxon>Camelliibacillus</taxon>
    </lineage>
</organism>
<dbReference type="Proteomes" id="UP001596022">
    <property type="component" value="Unassembled WGS sequence"/>
</dbReference>
<evidence type="ECO:0008006" key="3">
    <source>
        <dbReference type="Google" id="ProtNLM"/>
    </source>
</evidence>
<dbReference type="RefSeq" id="WP_376845072.1">
    <property type="nucleotide sequence ID" value="NZ_JBHSFW010000001.1"/>
</dbReference>
<evidence type="ECO:0000313" key="2">
    <source>
        <dbReference type="Proteomes" id="UP001596022"/>
    </source>
</evidence>
<sequence>MQNVIINKIVQYVFTEDLCPSCGGAAEISDREVKKLSRKS</sequence>
<dbReference type="EMBL" id="JBHSFW010000001">
    <property type="protein sequence ID" value="MFC4618067.1"/>
    <property type="molecule type" value="Genomic_DNA"/>
</dbReference>
<gene>
    <name evidence="1" type="ORF">ACFO4N_04905</name>
</gene>